<sequence length="346" mass="38713">MTTDIPDFPLISVLGQAASLQQDWPTRLKPFWQSLQCGVLTGSDALPLHYYAHHTPGARQAFVISSGRMEMALKYAELCYELVQAGYSVFLLDHRGQGLSGRELANPDKGYVADFSLYQQDLDLFIRHIVLPSGHQHYLALGHSMGCAILAGYMQRYAHPFAAAIFASPMFGIYTGLVPARLAERLALAFGALNRRFSNTPWYFPGQTNYREKAFANNPLTSCKQRYSWLNLLYREQPEARLGGVTTPWVSAAISAMRTIEQTAAQWSVPVLLLQASADKVVSNYAQDLWYQQLPETLLRQKVCLQAARHEIFMEQDSIRQQALQAINVFLATLAANGTFDTLSGR</sequence>
<proteinExistence type="predicted"/>
<dbReference type="InterPro" id="IPR022742">
    <property type="entry name" value="Hydrolase_4"/>
</dbReference>
<dbReference type="GO" id="GO:0004622">
    <property type="term" value="F:phosphatidylcholine lysophospholipase activity"/>
    <property type="evidence" value="ECO:0007669"/>
    <property type="project" value="UniProtKB-EC"/>
</dbReference>
<dbReference type="PANTHER" id="PTHR11614">
    <property type="entry name" value="PHOSPHOLIPASE-RELATED"/>
    <property type="match status" value="1"/>
</dbReference>
<name>I1DT53_9GAMM</name>
<evidence type="ECO:0000313" key="2">
    <source>
        <dbReference type="EMBL" id="GAB57231.1"/>
    </source>
</evidence>
<feature type="domain" description="Serine aminopeptidase S33" evidence="1">
    <location>
        <begin position="58"/>
        <end position="317"/>
    </location>
</feature>
<organism evidence="2 3">
    <name type="scientific">Rheinheimera nanhaiensis E407-8</name>
    <dbReference type="NCBI Taxonomy" id="562729"/>
    <lineage>
        <taxon>Bacteria</taxon>
        <taxon>Pseudomonadati</taxon>
        <taxon>Pseudomonadota</taxon>
        <taxon>Gammaproteobacteria</taxon>
        <taxon>Chromatiales</taxon>
        <taxon>Chromatiaceae</taxon>
        <taxon>Rheinheimera</taxon>
    </lineage>
</organism>
<dbReference type="Proteomes" id="UP000004374">
    <property type="component" value="Unassembled WGS sequence"/>
</dbReference>
<comment type="caution">
    <text evidence="2">The sequence shown here is derived from an EMBL/GenBank/DDBJ whole genome shotgun (WGS) entry which is preliminary data.</text>
</comment>
<dbReference type="EMBL" id="BAFK01000001">
    <property type="protein sequence ID" value="GAB57231.1"/>
    <property type="molecule type" value="Genomic_DNA"/>
</dbReference>
<evidence type="ECO:0000313" key="3">
    <source>
        <dbReference type="Proteomes" id="UP000004374"/>
    </source>
</evidence>
<protein>
    <submittedName>
        <fullName evidence="2">Lysophospholipase</fullName>
        <ecNumber evidence="2">3.1.1.5</ecNumber>
    </submittedName>
</protein>
<reference evidence="2 3" key="1">
    <citation type="journal article" date="2012" name="J. Bacteriol.">
        <title>Genome Sequence of the Protease-Producing Bacterium Rheinheimera nanhaiensis E407-8T, Isolated from Deep-Sea Sediment of the South China Sea.</title>
        <authorList>
            <person name="Zhang X.-Y."/>
            <person name="Zhang Y.-J."/>
            <person name="Qin Q.-L."/>
            <person name="Xie B.-B."/>
            <person name="Chen X.-L."/>
            <person name="Zhou B.-C."/>
            <person name="Zhang Y.-Z."/>
        </authorList>
    </citation>
    <scope>NUCLEOTIDE SEQUENCE [LARGE SCALE GENOMIC DNA]</scope>
    <source>
        <strain evidence="2 3">E407-8</strain>
    </source>
</reference>
<dbReference type="Gene3D" id="3.40.50.1820">
    <property type="entry name" value="alpha/beta hydrolase"/>
    <property type="match status" value="1"/>
</dbReference>
<accession>I1DT53</accession>
<dbReference type="STRING" id="562729.RNAN_0194"/>
<dbReference type="EC" id="3.1.1.5" evidence="2"/>
<gene>
    <name evidence="2" type="primary">pldB</name>
    <name evidence="2" type="ORF">RNAN_0194</name>
</gene>
<dbReference type="AlphaFoldDB" id="I1DT53"/>
<dbReference type="SUPFAM" id="SSF53474">
    <property type="entry name" value="alpha/beta-Hydrolases"/>
    <property type="match status" value="1"/>
</dbReference>
<keyword evidence="2" id="KW-0378">Hydrolase</keyword>
<dbReference type="InterPro" id="IPR051044">
    <property type="entry name" value="MAG_DAG_Lipase"/>
</dbReference>
<keyword evidence="3" id="KW-1185">Reference proteome</keyword>
<evidence type="ECO:0000259" key="1">
    <source>
        <dbReference type="Pfam" id="PF12146"/>
    </source>
</evidence>
<dbReference type="Pfam" id="PF12146">
    <property type="entry name" value="Hydrolase_4"/>
    <property type="match status" value="1"/>
</dbReference>
<dbReference type="RefSeq" id="WP_008217806.1">
    <property type="nucleotide sequence ID" value="NZ_BAFK01000001.1"/>
</dbReference>
<dbReference type="InterPro" id="IPR029058">
    <property type="entry name" value="AB_hydrolase_fold"/>
</dbReference>